<evidence type="ECO:0000313" key="3">
    <source>
        <dbReference type="Proteomes" id="UP001356428"/>
    </source>
</evidence>
<dbReference type="EMBL" id="CP109083">
    <property type="protein sequence ID" value="WSB11462.1"/>
    <property type="molecule type" value="Genomic_DNA"/>
</dbReference>
<dbReference type="Proteomes" id="UP001356428">
    <property type="component" value="Chromosome"/>
</dbReference>
<organism evidence="2 3">
    <name type="scientific">Streptomyces cyaneofuscatus</name>
    <dbReference type="NCBI Taxonomy" id="66883"/>
    <lineage>
        <taxon>Bacteria</taxon>
        <taxon>Bacillati</taxon>
        <taxon>Actinomycetota</taxon>
        <taxon>Actinomycetes</taxon>
        <taxon>Kitasatosporales</taxon>
        <taxon>Streptomycetaceae</taxon>
        <taxon>Streptomyces</taxon>
    </lineage>
</organism>
<evidence type="ECO:0000313" key="2">
    <source>
        <dbReference type="EMBL" id="WSB11462.1"/>
    </source>
</evidence>
<accession>A0ABZ1F544</accession>
<name>A0ABZ1F544_9ACTN</name>
<dbReference type="RefSeq" id="WP_326702578.1">
    <property type="nucleotide sequence ID" value="NZ_CP109083.1"/>
</dbReference>
<keyword evidence="3" id="KW-1185">Reference proteome</keyword>
<feature type="compositionally biased region" description="Basic and acidic residues" evidence="1">
    <location>
        <begin position="509"/>
        <end position="523"/>
    </location>
</feature>
<protein>
    <submittedName>
        <fullName evidence="2">Uncharacterized protein</fullName>
    </submittedName>
</protein>
<evidence type="ECO:0000256" key="1">
    <source>
        <dbReference type="SAM" id="MobiDB-lite"/>
    </source>
</evidence>
<proteinExistence type="predicted"/>
<sequence length="544" mass="60113">MPDAERAATTTEPGRTAELLPLSQRILAALERAAAAVNDAGFVEAARLRAACALDPQAALADEVRELLSRAAPLPALAHLVELAACGLPVVGENDLGRAEVLVAGSPPAHAEVPDHVDASWNLHLEAAAAEGYAELPTSAWQRLVARLPLAVVDDLIDRGALHLSLAPHTWSERTERVRYVIARLSPEHLEDAEVTELEWEHEECRRILRSGGGVRPIEGQHDEWSLRSALLGGELDALDKVESDVDRFPVALADLVMSLQEVRRGGPVGRRLGQDRSLFGLLEDCQPGGRLISGSTAFHNWAGTRRMYRLLDDVHWSMACEPGRLREAARATLQQALALRSPESRGAAGRADREARAVQAYLHFLHASPNDRDRFDQGIGLLEDVLKRGGSHRGGVSGEQRHRMRDLSELLQSLRSKSKPREVLNPYLALCVEHGSTEWRQGWRDLRNQVETGQLEYINGAKDRIKRSETARRLGQDPEAIYALPLDERFLWVPDARNDVLQPAPQPLERRTSTSTEAERHWTATEAAREIIGRCATGTRNDH</sequence>
<reference evidence="2 3" key="1">
    <citation type="submission" date="2022-10" db="EMBL/GenBank/DDBJ databases">
        <title>The complete genomes of actinobacterial strains from the NBC collection.</title>
        <authorList>
            <person name="Joergensen T.S."/>
            <person name="Alvarez Arevalo M."/>
            <person name="Sterndorff E.B."/>
            <person name="Faurdal D."/>
            <person name="Vuksanovic O."/>
            <person name="Mourched A.-S."/>
            <person name="Charusanti P."/>
            <person name="Shaw S."/>
            <person name="Blin K."/>
            <person name="Weber T."/>
        </authorList>
    </citation>
    <scope>NUCLEOTIDE SEQUENCE [LARGE SCALE GENOMIC DNA]</scope>
    <source>
        <strain evidence="2 3">NBC 01792</strain>
    </source>
</reference>
<gene>
    <name evidence="2" type="ORF">OG849_31505</name>
</gene>
<feature type="region of interest" description="Disordered" evidence="1">
    <location>
        <begin position="504"/>
        <end position="523"/>
    </location>
</feature>